<name>A0AA35SC66_GEOBA</name>
<reference evidence="1" key="1">
    <citation type="submission" date="2023-03" db="EMBL/GenBank/DDBJ databases">
        <authorList>
            <person name="Steffen K."/>
            <person name="Cardenas P."/>
        </authorList>
    </citation>
    <scope>NUCLEOTIDE SEQUENCE</scope>
</reference>
<dbReference type="Proteomes" id="UP001174909">
    <property type="component" value="Unassembled WGS sequence"/>
</dbReference>
<evidence type="ECO:0000313" key="2">
    <source>
        <dbReference type="Proteomes" id="UP001174909"/>
    </source>
</evidence>
<sequence>MEPLCSELAEPTVRASVLPHFRQTVEMIDTSGEKFHFGYECEGSATVARNLTRYLPRGLSNKWTLDYTSGDAVNLAVGDSCVFFSCYQYTVNSYQDGRVVSIVHLISLNNTSCVIDLNECAQGLARCDHDCVDIRDGKSRQLLLHL</sequence>
<comment type="caution">
    <text evidence="1">The sequence shown here is derived from an EMBL/GenBank/DDBJ whole genome shotgun (WGS) entry which is preliminary data.</text>
</comment>
<accession>A0AA35SC66</accession>
<gene>
    <name evidence="1" type="ORF">GBAR_LOCUS15623</name>
</gene>
<evidence type="ECO:0000313" key="1">
    <source>
        <dbReference type="EMBL" id="CAI8027298.1"/>
    </source>
</evidence>
<proteinExistence type="predicted"/>
<keyword evidence="2" id="KW-1185">Reference proteome</keyword>
<dbReference type="EMBL" id="CASHTH010002269">
    <property type="protein sequence ID" value="CAI8027298.1"/>
    <property type="molecule type" value="Genomic_DNA"/>
</dbReference>
<dbReference type="AlphaFoldDB" id="A0AA35SC66"/>
<protein>
    <submittedName>
        <fullName evidence="1">Uncharacterized protein</fullName>
    </submittedName>
</protein>
<organism evidence="1 2">
    <name type="scientific">Geodia barretti</name>
    <name type="common">Barrett's horny sponge</name>
    <dbReference type="NCBI Taxonomy" id="519541"/>
    <lineage>
        <taxon>Eukaryota</taxon>
        <taxon>Metazoa</taxon>
        <taxon>Porifera</taxon>
        <taxon>Demospongiae</taxon>
        <taxon>Heteroscleromorpha</taxon>
        <taxon>Tetractinellida</taxon>
        <taxon>Astrophorina</taxon>
        <taxon>Geodiidae</taxon>
        <taxon>Geodia</taxon>
    </lineage>
</organism>